<gene>
    <name evidence="2" type="ORF">BG60_19645</name>
</gene>
<keyword evidence="1" id="KW-0812">Transmembrane</keyword>
<evidence type="ECO:0008006" key="4">
    <source>
        <dbReference type="Google" id="ProtNLM"/>
    </source>
</evidence>
<evidence type="ECO:0000313" key="3">
    <source>
        <dbReference type="Proteomes" id="UP000027451"/>
    </source>
</evidence>
<name>A0A656QNK2_9BURK</name>
<evidence type="ECO:0000256" key="1">
    <source>
        <dbReference type="SAM" id="Phobius"/>
    </source>
</evidence>
<reference evidence="2 3" key="1">
    <citation type="submission" date="2014-03" db="EMBL/GenBank/DDBJ databases">
        <title>Draft Genome Sequences of Four Burkholderia Strains.</title>
        <authorList>
            <person name="Liu X.Y."/>
            <person name="Li C.X."/>
            <person name="Xu J.H."/>
        </authorList>
    </citation>
    <scope>NUCLEOTIDE SEQUENCE [LARGE SCALE GENOMIC DNA]</scope>
    <source>
        <strain evidence="2 3">OP-1</strain>
    </source>
</reference>
<dbReference type="RefSeq" id="WP_034470898.1">
    <property type="nucleotide sequence ID" value="NZ_CP084285.1"/>
</dbReference>
<dbReference type="Proteomes" id="UP000027451">
    <property type="component" value="Unassembled WGS sequence"/>
</dbReference>
<sequence>MTHLLSIVFCLMAFACLAVSMDRHQMMLFGRALRAGQTRGFRIAGWCGLVLALRFIVDYQGWALGLVSYSGCTSVSAGIVFGGLIVYERLSARRSHQP</sequence>
<proteinExistence type="predicted"/>
<dbReference type="InterPro" id="IPR021762">
    <property type="entry name" value="DUF3325"/>
</dbReference>
<dbReference type="AlphaFoldDB" id="A0A656QNK2"/>
<accession>A0A656QNK2</accession>
<comment type="caution">
    <text evidence="2">The sequence shown here is derived from an EMBL/GenBank/DDBJ whole genome shotgun (WGS) entry which is preliminary data.</text>
</comment>
<dbReference type="Pfam" id="PF11804">
    <property type="entry name" value="DUF3325"/>
    <property type="match status" value="1"/>
</dbReference>
<keyword evidence="1" id="KW-0472">Membrane</keyword>
<evidence type="ECO:0000313" key="2">
    <source>
        <dbReference type="EMBL" id="KDR32291.1"/>
    </source>
</evidence>
<dbReference type="EMBL" id="JFHD01000003">
    <property type="protein sequence ID" value="KDR32291.1"/>
    <property type="molecule type" value="Genomic_DNA"/>
</dbReference>
<keyword evidence="1" id="KW-1133">Transmembrane helix</keyword>
<protein>
    <recommendedName>
        <fullName evidence="4">DUF3325 domain-containing protein</fullName>
    </recommendedName>
</protein>
<feature type="transmembrane region" description="Helical" evidence="1">
    <location>
        <begin position="59"/>
        <end position="87"/>
    </location>
</feature>
<organism evidence="2 3">
    <name type="scientific">Caballeronia zhejiangensis</name>
    <dbReference type="NCBI Taxonomy" id="871203"/>
    <lineage>
        <taxon>Bacteria</taxon>
        <taxon>Pseudomonadati</taxon>
        <taxon>Pseudomonadota</taxon>
        <taxon>Betaproteobacteria</taxon>
        <taxon>Burkholderiales</taxon>
        <taxon>Burkholderiaceae</taxon>
        <taxon>Caballeronia</taxon>
    </lineage>
</organism>
<keyword evidence="3" id="KW-1185">Reference proteome</keyword>